<feature type="region of interest" description="Disordered" evidence="1">
    <location>
        <begin position="61"/>
        <end position="86"/>
    </location>
</feature>
<keyword evidence="3" id="KW-1185">Reference proteome</keyword>
<feature type="non-terminal residue" evidence="2">
    <location>
        <position position="1"/>
    </location>
</feature>
<evidence type="ECO:0000313" key="2">
    <source>
        <dbReference type="EMBL" id="CAB4037597.1"/>
    </source>
</evidence>
<feature type="compositionally biased region" description="Polar residues" evidence="1">
    <location>
        <begin position="69"/>
        <end position="86"/>
    </location>
</feature>
<organism evidence="2 3">
    <name type="scientific">Paramuricea clavata</name>
    <name type="common">Red gorgonian</name>
    <name type="synonym">Violescent sea-whip</name>
    <dbReference type="NCBI Taxonomy" id="317549"/>
    <lineage>
        <taxon>Eukaryota</taxon>
        <taxon>Metazoa</taxon>
        <taxon>Cnidaria</taxon>
        <taxon>Anthozoa</taxon>
        <taxon>Octocorallia</taxon>
        <taxon>Malacalcyonacea</taxon>
        <taxon>Plexauridae</taxon>
        <taxon>Paramuricea</taxon>
    </lineage>
</organism>
<feature type="region of interest" description="Disordered" evidence="1">
    <location>
        <begin position="1"/>
        <end position="40"/>
    </location>
</feature>
<dbReference type="AlphaFoldDB" id="A0A6S7K0A1"/>
<proteinExistence type="predicted"/>
<dbReference type="Proteomes" id="UP001152795">
    <property type="component" value="Unassembled WGS sequence"/>
</dbReference>
<sequence length="107" mass="11747">RHADYGRDSGNGQMSCSYDSEPSRKPGVHHKLPEISSNTNNNYRISGISCRLKNLDFISSKGEDKESQKSMSVNSRQPTAINTTTFPTFGLPNVHHSGSLPCTNSFS</sequence>
<dbReference type="EMBL" id="CACRXK020023265">
    <property type="protein sequence ID" value="CAB4037597.1"/>
    <property type="molecule type" value="Genomic_DNA"/>
</dbReference>
<feature type="non-terminal residue" evidence="2">
    <location>
        <position position="107"/>
    </location>
</feature>
<comment type="caution">
    <text evidence="2">The sequence shown here is derived from an EMBL/GenBank/DDBJ whole genome shotgun (WGS) entry which is preliminary data.</text>
</comment>
<accession>A0A6S7K0A1</accession>
<evidence type="ECO:0000313" key="3">
    <source>
        <dbReference type="Proteomes" id="UP001152795"/>
    </source>
</evidence>
<feature type="compositionally biased region" description="Polar residues" evidence="1">
    <location>
        <begin position="10"/>
        <end position="20"/>
    </location>
</feature>
<reference evidence="2" key="1">
    <citation type="submission" date="2020-04" db="EMBL/GenBank/DDBJ databases">
        <authorList>
            <person name="Alioto T."/>
            <person name="Alioto T."/>
            <person name="Gomez Garrido J."/>
        </authorList>
    </citation>
    <scope>NUCLEOTIDE SEQUENCE</scope>
    <source>
        <strain evidence="2">A484AB</strain>
    </source>
</reference>
<name>A0A6S7K0A1_PARCT</name>
<protein>
    <submittedName>
        <fullName evidence="2">Uncharacterized protein</fullName>
    </submittedName>
</protein>
<gene>
    <name evidence="2" type="ORF">PACLA_8A054357</name>
</gene>
<evidence type="ECO:0000256" key="1">
    <source>
        <dbReference type="SAM" id="MobiDB-lite"/>
    </source>
</evidence>